<feature type="signal peptide" evidence="1">
    <location>
        <begin position="1"/>
        <end position="23"/>
    </location>
</feature>
<sequence>MRALLTVLATGALVLGAAGAASADVYVEYEPETSHTIVFGDWLQFAHDDVFNAGHDNTVGSDN</sequence>
<feature type="chain" id="PRO_5047542551" description="Porin" evidence="1">
    <location>
        <begin position="24"/>
        <end position="63"/>
    </location>
</feature>
<accession>A0ABW6XVX1</accession>
<reference evidence="2 3" key="1">
    <citation type="submission" date="2024-10" db="EMBL/GenBank/DDBJ databases">
        <title>The Natural Products Discovery Center: Release of the First 8490 Sequenced Strains for Exploring Actinobacteria Biosynthetic Diversity.</title>
        <authorList>
            <person name="Kalkreuter E."/>
            <person name="Kautsar S.A."/>
            <person name="Yang D."/>
            <person name="Bader C.D."/>
            <person name="Teijaro C.N."/>
            <person name="Fluegel L."/>
            <person name="Davis C.M."/>
            <person name="Simpson J.R."/>
            <person name="Lauterbach L."/>
            <person name="Steele A.D."/>
            <person name="Gui C."/>
            <person name="Meng S."/>
            <person name="Li G."/>
            <person name="Viehrig K."/>
            <person name="Ye F."/>
            <person name="Su P."/>
            <person name="Kiefer A.F."/>
            <person name="Nichols A."/>
            <person name="Cepeda A.J."/>
            <person name="Yan W."/>
            <person name="Fan B."/>
            <person name="Jiang Y."/>
            <person name="Adhikari A."/>
            <person name="Zheng C.-J."/>
            <person name="Schuster L."/>
            <person name="Cowan T.M."/>
            <person name="Smanski M.J."/>
            <person name="Chevrette M.G."/>
            <person name="De Carvalho L.P.S."/>
            <person name="Shen B."/>
        </authorList>
    </citation>
    <scope>NUCLEOTIDE SEQUENCE [LARGE SCALE GENOMIC DNA]</scope>
    <source>
        <strain evidence="2 3">NPDC012605</strain>
    </source>
</reference>
<name>A0ABW6XVX1_9ACTN</name>
<evidence type="ECO:0008006" key="4">
    <source>
        <dbReference type="Google" id="ProtNLM"/>
    </source>
</evidence>
<evidence type="ECO:0000313" key="2">
    <source>
        <dbReference type="EMBL" id="MFF5921655.1"/>
    </source>
</evidence>
<evidence type="ECO:0000313" key="3">
    <source>
        <dbReference type="Proteomes" id="UP001602370"/>
    </source>
</evidence>
<dbReference type="RefSeq" id="WP_030324347.1">
    <property type="nucleotide sequence ID" value="NZ_JBIBDZ010000008.1"/>
</dbReference>
<dbReference type="Proteomes" id="UP001602370">
    <property type="component" value="Unassembled WGS sequence"/>
</dbReference>
<protein>
    <recommendedName>
        <fullName evidence="4">Porin</fullName>
    </recommendedName>
</protein>
<comment type="caution">
    <text evidence="2">The sequence shown here is derived from an EMBL/GenBank/DDBJ whole genome shotgun (WGS) entry which is preliminary data.</text>
</comment>
<dbReference type="EMBL" id="JBIBDZ010000008">
    <property type="protein sequence ID" value="MFF5921655.1"/>
    <property type="molecule type" value="Genomic_DNA"/>
</dbReference>
<evidence type="ECO:0000256" key="1">
    <source>
        <dbReference type="SAM" id="SignalP"/>
    </source>
</evidence>
<keyword evidence="1" id="KW-0732">Signal</keyword>
<keyword evidence="3" id="KW-1185">Reference proteome</keyword>
<organism evidence="2 3">
    <name type="scientific">Streptomyces flavochromogenes</name>
    <dbReference type="NCBI Taxonomy" id="68199"/>
    <lineage>
        <taxon>Bacteria</taxon>
        <taxon>Bacillati</taxon>
        <taxon>Actinomycetota</taxon>
        <taxon>Actinomycetes</taxon>
        <taxon>Kitasatosporales</taxon>
        <taxon>Streptomycetaceae</taxon>
        <taxon>Streptomyces</taxon>
    </lineage>
</organism>
<gene>
    <name evidence="2" type="ORF">ACFY8C_25390</name>
</gene>
<proteinExistence type="predicted"/>